<feature type="domain" description="Glycoside hydrolase family 2 immunoglobulin-like beta-sandwich" evidence="5">
    <location>
        <begin position="207"/>
        <end position="317"/>
    </location>
</feature>
<dbReference type="InterPro" id="IPR043534">
    <property type="entry name" value="EBDG/EBM"/>
</dbReference>
<dbReference type="InterPro" id="IPR041351">
    <property type="entry name" value="Ig_GlcNase"/>
</dbReference>
<dbReference type="SUPFAM" id="SSF49303">
    <property type="entry name" value="beta-Galactosidase/glucuronidase domain"/>
    <property type="match status" value="3"/>
</dbReference>
<feature type="domain" description="Beta-mannosidase-like galactose-binding" evidence="7">
    <location>
        <begin position="48"/>
        <end position="157"/>
    </location>
</feature>
<accession>A0A3M7M191</accession>
<evidence type="ECO:0000256" key="2">
    <source>
        <dbReference type="ARBA" id="ARBA00022801"/>
    </source>
</evidence>
<reference evidence="8 9" key="1">
    <citation type="journal article" date="2014" name="PLoS ONE">
        <title>De novo Genome Assembly of the Fungal Plant Pathogen Pyrenophora semeniperda.</title>
        <authorList>
            <person name="Soliai M.M."/>
            <person name="Meyer S.E."/>
            <person name="Udall J.A."/>
            <person name="Elzinga D.E."/>
            <person name="Hermansen R.A."/>
            <person name="Bodily P.M."/>
            <person name="Hart A.A."/>
            <person name="Coleman C.E."/>
        </authorList>
    </citation>
    <scope>NUCLEOTIDE SEQUENCE [LARGE SCALE GENOMIC DNA]</scope>
    <source>
        <strain evidence="8 9">CCB06</strain>
        <tissue evidence="8">Mycelium</tissue>
    </source>
</reference>
<dbReference type="SUPFAM" id="SSF49785">
    <property type="entry name" value="Galactose-binding domain-like"/>
    <property type="match status" value="1"/>
</dbReference>
<keyword evidence="2 8" id="KW-0378">Hydrolase</keyword>
<dbReference type="Gene3D" id="2.60.40.10">
    <property type="entry name" value="Immunoglobulins"/>
    <property type="match status" value="3"/>
</dbReference>
<dbReference type="Gene3D" id="2.60.120.260">
    <property type="entry name" value="Galactose-binding domain-like"/>
    <property type="match status" value="1"/>
</dbReference>
<dbReference type="PANTHER" id="PTHR43536:SF1">
    <property type="entry name" value="MANNOSYLGLYCOPROTEIN ENDO-BETA-MANNOSIDASE"/>
    <property type="match status" value="1"/>
</dbReference>
<dbReference type="InterPro" id="IPR013783">
    <property type="entry name" value="Ig-like_fold"/>
</dbReference>
<feature type="chain" id="PRO_5018276371" evidence="4">
    <location>
        <begin position="19"/>
        <end position="900"/>
    </location>
</feature>
<dbReference type="OrthoDB" id="408532at2759"/>
<dbReference type="PANTHER" id="PTHR43536">
    <property type="entry name" value="MANNOSYLGLYCOPROTEIN ENDO-BETA-MANNOSIDASE"/>
    <property type="match status" value="1"/>
</dbReference>
<dbReference type="Gene3D" id="3.20.20.80">
    <property type="entry name" value="Glycosidases"/>
    <property type="match status" value="1"/>
</dbReference>
<evidence type="ECO:0000259" key="6">
    <source>
        <dbReference type="Pfam" id="PF18368"/>
    </source>
</evidence>
<gene>
    <name evidence="8" type="ORF">GMOD_00004428</name>
</gene>
<dbReference type="Pfam" id="PF18368">
    <property type="entry name" value="Ig_GlcNase"/>
    <property type="match status" value="1"/>
</dbReference>
<dbReference type="Pfam" id="PF22666">
    <property type="entry name" value="Glyco_hydro_2_N2"/>
    <property type="match status" value="1"/>
</dbReference>
<evidence type="ECO:0000313" key="9">
    <source>
        <dbReference type="Proteomes" id="UP000265663"/>
    </source>
</evidence>
<evidence type="ECO:0000313" key="8">
    <source>
        <dbReference type="EMBL" id="RMZ68219.1"/>
    </source>
</evidence>
<feature type="signal peptide" evidence="4">
    <location>
        <begin position="1"/>
        <end position="18"/>
    </location>
</feature>
<proteinExistence type="inferred from homology"/>
<evidence type="ECO:0000256" key="1">
    <source>
        <dbReference type="ARBA" id="ARBA00007401"/>
    </source>
</evidence>
<dbReference type="Pfam" id="PF00703">
    <property type="entry name" value="Glyco_hydro_2"/>
    <property type="match status" value="1"/>
</dbReference>
<keyword evidence="3" id="KW-0326">Glycosidase</keyword>
<evidence type="ECO:0000256" key="4">
    <source>
        <dbReference type="SAM" id="SignalP"/>
    </source>
</evidence>
<dbReference type="InterPro" id="IPR006102">
    <property type="entry name" value="Ig-like_GH2"/>
</dbReference>
<evidence type="ECO:0000259" key="5">
    <source>
        <dbReference type="Pfam" id="PF00703"/>
    </source>
</evidence>
<organism evidence="8 9">
    <name type="scientific">Pyrenophora seminiperda CCB06</name>
    <dbReference type="NCBI Taxonomy" id="1302712"/>
    <lineage>
        <taxon>Eukaryota</taxon>
        <taxon>Fungi</taxon>
        <taxon>Dikarya</taxon>
        <taxon>Ascomycota</taxon>
        <taxon>Pezizomycotina</taxon>
        <taxon>Dothideomycetes</taxon>
        <taxon>Pleosporomycetidae</taxon>
        <taxon>Pleosporales</taxon>
        <taxon>Pleosporineae</taxon>
        <taxon>Pleosporaceae</taxon>
        <taxon>Pyrenophora</taxon>
    </lineage>
</organism>
<dbReference type="InterPro" id="IPR054593">
    <property type="entry name" value="Beta-mannosidase-like_N2"/>
</dbReference>
<evidence type="ECO:0000259" key="7">
    <source>
        <dbReference type="Pfam" id="PF22666"/>
    </source>
</evidence>
<feature type="domain" description="Exo-beta-D-glucosaminidase Ig-fold" evidence="6">
    <location>
        <begin position="772"/>
        <end position="869"/>
    </location>
</feature>
<keyword evidence="9" id="KW-1185">Reference proteome</keyword>
<dbReference type="GO" id="GO:0004553">
    <property type="term" value="F:hydrolase activity, hydrolyzing O-glycosyl compounds"/>
    <property type="evidence" value="ECO:0007669"/>
    <property type="project" value="InterPro"/>
</dbReference>
<evidence type="ECO:0000256" key="3">
    <source>
        <dbReference type="ARBA" id="ARBA00023295"/>
    </source>
</evidence>
<sequence length="900" mass="101040">MALLRVITLALIASGALAHTAVIPSWKVWSSINPGNNLTLISLYGFDHSQWLTIGSRGTLMAALIENGLIKEQDLFYSTTLQDVDTAQFKVPWYYRSEVHFNHRDEKNCYYTLQTNGISSRADVLLNGKLLADEKTQAGSYTGLDFDVTDIVNYNGNPDILLIRVWPTDYNRDFALGFVDWNPMPPDNGTGVWRDVVMKTTGQVSMSSPRVTTRAALDGNIDIFLEVKNLDKKSSVNGSVYCAVYDPKGIQASFNQVDFEMGSSQQKTISFPVTISNPQIWWPRQWGDQPLYSVQCNASTTSDKLSDQTPSTRFGIRTVTSVLNTVYNDRTFHVNGFPFQVLGAGYTSDMFLRFNEDKLRAQFQYVLQMGLNTVRLEGKQEHPFLYELASEMGIMILAGWECCDKWEGWSYNDEGGGAKWSDRDYTIANQSMSHEAAMMQPHPCMLGFLVGSDFWPDKRATAIYIDALKRNNWDTPIIASASQRGFSDALGNGGMRMEGPYDWVPPNYWYDPAGRLGSAAGFGSELGSGVGTPEFRSLTKFLSPRDMGDLLVAPHKGLYHMSTNTSSFYTRSIYNDALWARYGKPITFKEYLIKAQMMDYEATRAQFEAYISRWTAKRPATGVIYWMLNNAWPSLHWNLFDYYLHPAGAFFGVQSALKDAQTLVYDYQANTVIFVDRRNPTPLKAPRTLNVEAQVLALSGKQVWTKKIDLHTQGASVQKLFAVDALATSRNETLLLRLLLTSPSSPATTPLSRKTYWIAPNPDTLNWDNSTWYSTPVTSYSSFSSLSLMPQTRLYATYNGSTVHLHNTGTLPAFFLRMTLVDLDGVDVVPVFWDDNYLTLWPGEEMDVGVRWTGGERVGVSVVLDGWNLIGRKMLVGYEGWGGVEEESRWWVGGSGDMGA</sequence>
<dbReference type="InterPro" id="IPR017853">
    <property type="entry name" value="GH"/>
</dbReference>
<dbReference type="InterPro" id="IPR036156">
    <property type="entry name" value="Beta-gal/glucu_dom_sf"/>
</dbReference>
<protein>
    <submittedName>
        <fullName evidence="8">Glycosyl hydrolase</fullName>
    </submittedName>
</protein>
<dbReference type="EMBL" id="KE747814">
    <property type="protein sequence ID" value="RMZ68219.1"/>
    <property type="molecule type" value="Genomic_DNA"/>
</dbReference>
<dbReference type="SUPFAM" id="SSF51445">
    <property type="entry name" value="(Trans)glycosidases"/>
    <property type="match status" value="1"/>
</dbReference>
<keyword evidence="4" id="KW-0732">Signal</keyword>
<dbReference type="GO" id="GO:0005975">
    <property type="term" value="P:carbohydrate metabolic process"/>
    <property type="evidence" value="ECO:0007669"/>
    <property type="project" value="InterPro"/>
</dbReference>
<dbReference type="AlphaFoldDB" id="A0A3M7M191"/>
<comment type="similarity">
    <text evidence="1">Belongs to the glycosyl hydrolase 2 family.</text>
</comment>
<dbReference type="InterPro" id="IPR008979">
    <property type="entry name" value="Galactose-bd-like_sf"/>
</dbReference>
<dbReference type="Proteomes" id="UP000265663">
    <property type="component" value="Unassembled WGS sequence"/>
</dbReference>
<name>A0A3M7M191_9PLEO</name>